<name>A0A6N9I5U4_9LACO</name>
<dbReference type="InterPro" id="IPR013525">
    <property type="entry name" value="ABC2_TM"/>
</dbReference>
<dbReference type="EMBL" id="WEZQ01000026">
    <property type="protein sequence ID" value="MYV18248.1"/>
    <property type="molecule type" value="Genomic_DNA"/>
</dbReference>
<proteinExistence type="predicted"/>
<dbReference type="OrthoDB" id="162334at2"/>
<keyword evidence="3 5" id="KW-1133">Transmembrane helix</keyword>
<feature type="transmembrane region" description="Helical" evidence="5">
    <location>
        <begin position="141"/>
        <end position="165"/>
    </location>
</feature>
<evidence type="ECO:0000313" key="8">
    <source>
        <dbReference type="Proteomes" id="UP000449209"/>
    </source>
</evidence>
<accession>A0A6N9I5U4</accession>
<dbReference type="InterPro" id="IPR051784">
    <property type="entry name" value="Nod_factor_ABC_transporter"/>
</dbReference>
<gene>
    <name evidence="7" type="ORF">GB993_12230</name>
</gene>
<dbReference type="PANTHER" id="PTHR43229:SF2">
    <property type="entry name" value="NODULATION PROTEIN J"/>
    <property type="match status" value="1"/>
</dbReference>
<protein>
    <submittedName>
        <fullName evidence="7">ABC transporter permease</fullName>
    </submittedName>
</protein>
<comment type="subcellular location">
    <subcellularLocation>
        <location evidence="1">Membrane</location>
        <topology evidence="1">Multi-pass membrane protein</topology>
    </subcellularLocation>
</comment>
<dbReference type="RefSeq" id="WP_161004496.1">
    <property type="nucleotide sequence ID" value="NZ_WEZQ01000026.1"/>
</dbReference>
<dbReference type="Proteomes" id="UP000449209">
    <property type="component" value="Unassembled WGS sequence"/>
</dbReference>
<organism evidence="7 8">
    <name type="scientific">Furfurilactobacillus milii</name>
    <dbReference type="NCBI Taxonomy" id="2888272"/>
    <lineage>
        <taxon>Bacteria</taxon>
        <taxon>Bacillati</taxon>
        <taxon>Bacillota</taxon>
        <taxon>Bacilli</taxon>
        <taxon>Lactobacillales</taxon>
        <taxon>Lactobacillaceae</taxon>
        <taxon>Furfurilactobacillus</taxon>
    </lineage>
</organism>
<evidence type="ECO:0000313" key="7">
    <source>
        <dbReference type="EMBL" id="MYV18248.1"/>
    </source>
</evidence>
<dbReference type="Pfam" id="PF01061">
    <property type="entry name" value="ABC2_membrane"/>
    <property type="match status" value="1"/>
</dbReference>
<dbReference type="AlphaFoldDB" id="A0A6N9I5U4"/>
<sequence>MTAIIDRNLKLFFRNRVGVFFSILSSLIVLLLYIVFLKHNMIVSWHQISRPTRLLDPWLIGGMLSVTAVTTTLDGVRQYVTDQERVAVDFEIAPVSEFKYQLAYGISAFIIGVMMQIVVFIVNAAYFGLADGVYFGFSTDVKLFLVCVENTLVTSLISMALATWVKSIDTWSTMESIVATASGFLSGIYIPIGSLPRFAQTLIKFYPGAYSASLYRRILMNEPMKHVFLNNEASVQRAFQSQLGIGYMIHGVVTTFGSEFMVTMLFGGLAVAFIVIKIAVEHMQERRLRYN</sequence>
<dbReference type="PANTHER" id="PTHR43229">
    <property type="entry name" value="NODULATION PROTEIN J"/>
    <property type="match status" value="1"/>
</dbReference>
<evidence type="ECO:0000256" key="5">
    <source>
        <dbReference type="SAM" id="Phobius"/>
    </source>
</evidence>
<feature type="transmembrane region" description="Helical" evidence="5">
    <location>
        <begin position="102"/>
        <end position="129"/>
    </location>
</feature>
<dbReference type="GO" id="GO:0140359">
    <property type="term" value="F:ABC-type transporter activity"/>
    <property type="evidence" value="ECO:0007669"/>
    <property type="project" value="InterPro"/>
</dbReference>
<reference evidence="7 8" key="1">
    <citation type="journal article" date="2019" name="Appl. Environ. Microbiol.">
        <title>Genetic determinants of hydroxycinnamic acid metabolism in heterofermentative lactobacilli.</title>
        <authorList>
            <person name="Gaur G."/>
            <person name="Oh J.H."/>
            <person name="Filannino P."/>
            <person name="Gobbetti M."/>
            <person name="van Pijkeren J.P."/>
            <person name="Ganzle M.G."/>
        </authorList>
    </citation>
    <scope>NUCLEOTIDE SEQUENCE [LARGE SCALE GENOMIC DNA]</scope>
    <source>
        <strain evidence="7 8">C5</strain>
    </source>
</reference>
<comment type="caution">
    <text evidence="7">The sequence shown here is derived from an EMBL/GenBank/DDBJ whole genome shotgun (WGS) entry which is preliminary data.</text>
</comment>
<keyword evidence="4 5" id="KW-0472">Membrane</keyword>
<feature type="transmembrane region" description="Helical" evidence="5">
    <location>
        <begin position="260"/>
        <end position="280"/>
    </location>
</feature>
<keyword evidence="2 5" id="KW-0812">Transmembrane</keyword>
<evidence type="ECO:0000256" key="3">
    <source>
        <dbReference type="ARBA" id="ARBA00022989"/>
    </source>
</evidence>
<feature type="transmembrane region" description="Helical" evidence="5">
    <location>
        <begin position="17"/>
        <end position="37"/>
    </location>
</feature>
<dbReference type="GO" id="GO:0016020">
    <property type="term" value="C:membrane"/>
    <property type="evidence" value="ECO:0007669"/>
    <property type="project" value="UniProtKB-SubCell"/>
</dbReference>
<evidence type="ECO:0000256" key="4">
    <source>
        <dbReference type="ARBA" id="ARBA00023136"/>
    </source>
</evidence>
<evidence type="ECO:0000256" key="1">
    <source>
        <dbReference type="ARBA" id="ARBA00004141"/>
    </source>
</evidence>
<feature type="domain" description="ABC-2 type transporter transmembrane" evidence="6">
    <location>
        <begin position="3"/>
        <end position="219"/>
    </location>
</feature>
<feature type="transmembrane region" description="Helical" evidence="5">
    <location>
        <begin position="177"/>
        <end position="195"/>
    </location>
</feature>
<evidence type="ECO:0000256" key="2">
    <source>
        <dbReference type="ARBA" id="ARBA00022692"/>
    </source>
</evidence>
<evidence type="ECO:0000259" key="6">
    <source>
        <dbReference type="Pfam" id="PF01061"/>
    </source>
</evidence>